<dbReference type="Proteomes" id="UP001152300">
    <property type="component" value="Unassembled WGS sequence"/>
</dbReference>
<organism evidence="1 2">
    <name type="scientific">Sclerotinia nivalis</name>
    <dbReference type="NCBI Taxonomy" id="352851"/>
    <lineage>
        <taxon>Eukaryota</taxon>
        <taxon>Fungi</taxon>
        <taxon>Dikarya</taxon>
        <taxon>Ascomycota</taxon>
        <taxon>Pezizomycotina</taxon>
        <taxon>Leotiomycetes</taxon>
        <taxon>Helotiales</taxon>
        <taxon>Sclerotiniaceae</taxon>
        <taxon>Sclerotinia</taxon>
    </lineage>
</organism>
<reference evidence="1" key="1">
    <citation type="submission" date="2022-11" db="EMBL/GenBank/DDBJ databases">
        <title>Genome Resource of Sclerotinia nivalis Strain SnTB1, a Plant Pathogen Isolated from American Ginseng.</title>
        <authorList>
            <person name="Fan S."/>
        </authorList>
    </citation>
    <scope>NUCLEOTIDE SEQUENCE</scope>
    <source>
        <strain evidence="1">SnTB1</strain>
    </source>
</reference>
<dbReference type="AlphaFoldDB" id="A0A9X0AUH6"/>
<keyword evidence="2" id="KW-1185">Reference proteome</keyword>
<protein>
    <submittedName>
        <fullName evidence="1">Uncharacterized protein</fullName>
    </submittedName>
</protein>
<accession>A0A9X0AUH6</accession>
<proteinExistence type="predicted"/>
<evidence type="ECO:0000313" key="2">
    <source>
        <dbReference type="Proteomes" id="UP001152300"/>
    </source>
</evidence>
<dbReference type="EMBL" id="JAPEIS010000002">
    <property type="protein sequence ID" value="KAJ8069125.1"/>
    <property type="molecule type" value="Genomic_DNA"/>
</dbReference>
<sequence>MELRMILSSWCNQFLHMRRNDTIETVVTHRVWRSTFAFSSERVMCSMPSNFILYVGSLTSCNACENNDNMVEFSTYRDTPGTFINISSQKFQISKIGKQFPDPV</sequence>
<gene>
    <name evidence="1" type="ORF">OCU04_002799</name>
</gene>
<comment type="caution">
    <text evidence="1">The sequence shown here is derived from an EMBL/GenBank/DDBJ whole genome shotgun (WGS) entry which is preliminary data.</text>
</comment>
<name>A0A9X0AUH6_9HELO</name>
<evidence type="ECO:0000313" key="1">
    <source>
        <dbReference type="EMBL" id="KAJ8069125.1"/>
    </source>
</evidence>